<protein>
    <submittedName>
        <fullName evidence="3">Transposase</fullName>
    </submittedName>
</protein>
<dbReference type="InterPro" id="IPR036397">
    <property type="entry name" value="RNaseH_sf"/>
</dbReference>
<dbReference type="EMBL" id="CP022203">
    <property type="protein sequence ID" value="ATB46255.1"/>
    <property type="molecule type" value="Genomic_DNA"/>
</dbReference>
<dbReference type="InterPro" id="IPR009057">
    <property type="entry name" value="Homeodomain-like_sf"/>
</dbReference>
<name>A0A250JR05_9BACT</name>
<organism evidence="3 4">
    <name type="scientific">Corallococcus macrosporus DSM 14697</name>
    <dbReference type="NCBI Taxonomy" id="1189310"/>
    <lineage>
        <taxon>Bacteria</taxon>
        <taxon>Pseudomonadati</taxon>
        <taxon>Myxococcota</taxon>
        <taxon>Myxococcia</taxon>
        <taxon>Myxococcales</taxon>
        <taxon>Cystobacterineae</taxon>
        <taxon>Myxococcaceae</taxon>
        <taxon>Corallococcus</taxon>
    </lineage>
</organism>
<evidence type="ECO:0000313" key="3">
    <source>
        <dbReference type="EMBL" id="ATB46255.1"/>
    </source>
</evidence>
<dbReference type="Pfam" id="PF00665">
    <property type="entry name" value="rve"/>
    <property type="match status" value="1"/>
</dbReference>
<dbReference type="Gene3D" id="3.30.420.10">
    <property type="entry name" value="Ribonuclease H-like superfamily/Ribonuclease H"/>
    <property type="match status" value="1"/>
</dbReference>
<dbReference type="PROSITE" id="PS50994">
    <property type="entry name" value="INTEGRASE"/>
    <property type="match status" value="1"/>
</dbReference>
<reference evidence="3 4" key="1">
    <citation type="submission" date="2017-06" db="EMBL/GenBank/DDBJ databases">
        <title>Sequencing and comparative analysis of myxobacterial genomes.</title>
        <authorList>
            <person name="Rupp O."/>
            <person name="Goesmann A."/>
            <person name="Sogaard-Andersen L."/>
        </authorList>
    </citation>
    <scope>NUCLEOTIDE SEQUENCE [LARGE SCALE GENOMIC DNA]</scope>
    <source>
        <strain evidence="3 4">DSM 14697</strain>
    </source>
</reference>
<evidence type="ECO:0000259" key="2">
    <source>
        <dbReference type="PROSITE" id="PS50994"/>
    </source>
</evidence>
<dbReference type="SUPFAM" id="SSF53098">
    <property type="entry name" value="Ribonuclease H-like"/>
    <property type="match status" value="1"/>
</dbReference>
<evidence type="ECO:0000313" key="4">
    <source>
        <dbReference type="Proteomes" id="UP000217343"/>
    </source>
</evidence>
<sequence>MDAGSGKETSMDELVPKDHGEEIAVFRSQVIGPVVHRQLTRGELRGALRELTRQKFRPPGAERTWHFSMPTLERWYYRFRRHGLAALRPQPRKDAGRAKALDERQKQLVCDVRREHLSASAELILTTLVRQGRVREGAVSAATVRRLLAERGLDRVSLRGTGEGVERRRWEAAYPGALWHGDVCHGPVLTGGTKWEPLRIHALLDDRSHYVVALEARSTEREDDMLGLLVRAARQHGVPETLYLDNRSSWAPSGRWPTSIGAGPSTLTGRPSRAPSRWTSWPAPPTSSSSRPRAWARR</sequence>
<accession>A0A250JR05</accession>
<dbReference type="AlphaFoldDB" id="A0A250JR05"/>
<dbReference type="Pfam" id="PF13565">
    <property type="entry name" value="HTH_32"/>
    <property type="match status" value="1"/>
</dbReference>
<dbReference type="InterPro" id="IPR012337">
    <property type="entry name" value="RNaseH-like_sf"/>
</dbReference>
<dbReference type="GO" id="GO:0015074">
    <property type="term" value="P:DNA integration"/>
    <property type="evidence" value="ECO:0007669"/>
    <property type="project" value="InterPro"/>
</dbReference>
<dbReference type="Proteomes" id="UP000217343">
    <property type="component" value="Chromosome"/>
</dbReference>
<feature type="domain" description="Integrase catalytic" evidence="2">
    <location>
        <begin position="171"/>
        <end position="259"/>
    </location>
</feature>
<dbReference type="InterPro" id="IPR001584">
    <property type="entry name" value="Integrase_cat-core"/>
</dbReference>
<dbReference type="GO" id="GO:0003676">
    <property type="term" value="F:nucleic acid binding"/>
    <property type="evidence" value="ECO:0007669"/>
    <property type="project" value="InterPro"/>
</dbReference>
<evidence type="ECO:0000256" key="1">
    <source>
        <dbReference type="SAM" id="MobiDB-lite"/>
    </source>
</evidence>
<feature type="compositionally biased region" description="Low complexity" evidence="1">
    <location>
        <begin position="274"/>
        <end position="298"/>
    </location>
</feature>
<gene>
    <name evidence="3" type="ORF">MYMAC_001847</name>
</gene>
<dbReference type="KEGG" id="mmas:MYMAC_001847"/>
<proteinExistence type="predicted"/>
<dbReference type="SUPFAM" id="SSF46689">
    <property type="entry name" value="Homeodomain-like"/>
    <property type="match status" value="1"/>
</dbReference>
<feature type="region of interest" description="Disordered" evidence="1">
    <location>
        <begin position="251"/>
        <end position="298"/>
    </location>
</feature>
<keyword evidence="4" id="KW-1185">Reference proteome</keyword>